<dbReference type="AlphaFoldDB" id="A0A6G1C9Q0"/>
<proteinExistence type="predicted"/>
<sequence>MTVLARRGGRPVAGSGRSSYWKIEGRGSMSGDEVSSRALLEQLAVGRPRVGGVGGNREVTVLDLPTSCLRRSGDTT</sequence>
<gene>
    <name evidence="1" type="ORF">E2562_028113</name>
</gene>
<keyword evidence="2" id="KW-1185">Reference proteome</keyword>
<name>A0A6G1C9Q0_9ORYZ</name>
<evidence type="ECO:0000313" key="2">
    <source>
        <dbReference type="Proteomes" id="UP000479710"/>
    </source>
</evidence>
<reference evidence="1 2" key="1">
    <citation type="submission" date="2019-11" db="EMBL/GenBank/DDBJ databases">
        <title>Whole genome sequence of Oryza granulata.</title>
        <authorList>
            <person name="Li W."/>
        </authorList>
    </citation>
    <scope>NUCLEOTIDE SEQUENCE [LARGE SCALE GENOMIC DNA]</scope>
    <source>
        <strain evidence="2">cv. Menghai</strain>
        <tissue evidence="1">Leaf</tissue>
    </source>
</reference>
<protein>
    <submittedName>
        <fullName evidence="1">Uncharacterized protein</fullName>
    </submittedName>
</protein>
<dbReference type="Proteomes" id="UP000479710">
    <property type="component" value="Unassembled WGS sequence"/>
</dbReference>
<comment type="caution">
    <text evidence="1">The sequence shown here is derived from an EMBL/GenBank/DDBJ whole genome shotgun (WGS) entry which is preliminary data.</text>
</comment>
<dbReference type="EMBL" id="SPHZ02000010">
    <property type="protein sequence ID" value="KAF0896816.1"/>
    <property type="molecule type" value="Genomic_DNA"/>
</dbReference>
<organism evidence="1 2">
    <name type="scientific">Oryza meyeriana var. granulata</name>
    <dbReference type="NCBI Taxonomy" id="110450"/>
    <lineage>
        <taxon>Eukaryota</taxon>
        <taxon>Viridiplantae</taxon>
        <taxon>Streptophyta</taxon>
        <taxon>Embryophyta</taxon>
        <taxon>Tracheophyta</taxon>
        <taxon>Spermatophyta</taxon>
        <taxon>Magnoliopsida</taxon>
        <taxon>Liliopsida</taxon>
        <taxon>Poales</taxon>
        <taxon>Poaceae</taxon>
        <taxon>BOP clade</taxon>
        <taxon>Oryzoideae</taxon>
        <taxon>Oryzeae</taxon>
        <taxon>Oryzinae</taxon>
        <taxon>Oryza</taxon>
        <taxon>Oryza meyeriana</taxon>
    </lineage>
</organism>
<accession>A0A6G1C9Q0</accession>
<evidence type="ECO:0000313" key="1">
    <source>
        <dbReference type="EMBL" id="KAF0896816.1"/>
    </source>
</evidence>